<evidence type="ECO:0000259" key="3">
    <source>
        <dbReference type="PROSITE" id="PS50887"/>
    </source>
</evidence>
<dbReference type="PROSITE" id="PS50883">
    <property type="entry name" value="EAL"/>
    <property type="match status" value="1"/>
</dbReference>
<dbReference type="CDD" id="cd01948">
    <property type="entry name" value="EAL"/>
    <property type="match status" value="1"/>
</dbReference>
<dbReference type="SUPFAM" id="SSF55073">
    <property type="entry name" value="Nucleotide cyclase"/>
    <property type="match status" value="1"/>
</dbReference>
<reference evidence="4 5" key="1">
    <citation type="submission" date="2020-01" db="EMBL/GenBank/DDBJ databases">
        <title>Novel species isolated from a subtropical stream in China.</title>
        <authorList>
            <person name="Lu H."/>
        </authorList>
    </citation>
    <scope>NUCLEOTIDE SEQUENCE [LARGE SCALE GENOMIC DNA]</scope>
    <source>
        <strain evidence="4 5">FT82W</strain>
    </source>
</reference>
<dbReference type="PROSITE" id="PS50112">
    <property type="entry name" value="PAS"/>
    <property type="match status" value="1"/>
</dbReference>
<dbReference type="Gene3D" id="3.30.70.270">
    <property type="match status" value="1"/>
</dbReference>
<dbReference type="RefSeq" id="WP_161095512.1">
    <property type="nucleotide sequence ID" value="NZ_WWCW01000006.1"/>
</dbReference>
<dbReference type="InterPro" id="IPR035965">
    <property type="entry name" value="PAS-like_dom_sf"/>
</dbReference>
<dbReference type="InterPro" id="IPR052155">
    <property type="entry name" value="Biofilm_reg_signaling"/>
</dbReference>
<feature type="domain" description="PAS" evidence="1">
    <location>
        <begin position="21"/>
        <end position="83"/>
    </location>
</feature>
<proteinExistence type="predicted"/>
<evidence type="ECO:0000259" key="2">
    <source>
        <dbReference type="PROSITE" id="PS50883"/>
    </source>
</evidence>
<evidence type="ECO:0000313" key="4">
    <source>
        <dbReference type="EMBL" id="MYM86235.1"/>
    </source>
</evidence>
<protein>
    <submittedName>
        <fullName evidence="4">EAL domain-containing protein</fullName>
    </submittedName>
</protein>
<dbReference type="FunFam" id="3.20.20.450:FF:000001">
    <property type="entry name" value="Cyclic di-GMP phosphodiesterase yahA"/>
    <property type="match status" value="1"/>
</dbReference>
<dbReference type="PANTHER" id="PTHR44757:SF2">
    <property type="entry name" value="BIOFILM ARCHITECTURE MAINTENANCE PROTEIN MBAA"/>
    <property type="match status" value="1"/>
</dbReference>
<dbReference type="InterPro" id="IPR043128">
    <property type="entry name" value="Rev_trsase/Diguanyl_cyclase"/>
</dbReference>
<gene>
    <name evidence="4" type="ORF">GTP91_03465</name>
</gene>
<dbReference type="SMART" id="SM00267">
    <property type="entry name" value="GGDEF"/>
    <property type="match status" value="1"/>
</dbReference>
<dbReference type="InterPro" id="IPR029787">
    <property type="entry name" value="Nucleotide_cyclase"/>
</dbReference>
<dbReference type="Pfam" id="PF00563">
    <property type="entry name" value="EAL"/>
    <property type="match status" value="1"/>
</dbReference>
<dbReference type="CDD" id="cd00130">
    <property type="entry name" value="PAS"/>
    <property type="match status" value="1"/>
</dbReference>
<dbReference type="Gene3D" id="3.30.450.20">
    <property type="entry name" value="PAS domain"/>
    <property type="match status" value="1"/>
</dbReference>
<dbReference type="SUPFAM" id="SSF55785">
    <property type="entry name" value="PYP-like sensor domain (PAS domain)"/>
    <property type="match status" value="1"/>
</dbReference>
<dbReference type="InterPro" id="IPR000160">
    <property type="entry name" value="GGDEF_dom"/>
</dbReference>
<dbReference type="CDD" id="cd01949">
    <property type="entry name" value="GGDEF"/>
    <property type="match status" value="1"/>
</dbReference>
<dbReference type="InterPro" id="IPR035919">
    <property type="entry name" value="EAL_sf"/>
</dbReference>
<dbReference type="Gene3D" id="3.20.20.450">
    <property type="entry name" value="EAL domain"/>
    <property type="match status" value="1"/>
</dbReference>
<dbReference type="SUPFAM" id="SSF141868">
    <property type="entry name" value="EAL domain-like"/>
    <property type="match status" value="1"/>
</dbReference>
<feature type="domain" description="GGDEF" evidence="3">
    <location>
        <begin position="157"/>
        <end position="293"/>
    </location>
</feature>
<dbReference type="InterPro" id="IPR013656">
    <property type="entry name" value="PAS_4"/>
</dbReference>
<dbReference type="NCBIfam" id="TIGR00229">
    <property type="entry name" value="sensory_box"/>
    <property type="match status" value="1"/>
</dbReference>
<evidence type="ECO:0000259" key="1">
    <source>
        <dbReference type="PROSITE" id="PS50112"/>
    </source>
</evidence>
<sequence length="555" mass="60959">MLEPPQSQAAALETGCPAVTLESISDAVLVLDLSWNIRYMNGNTERLLQVRRAEVMGRNVWEVFPEAVDGPYHRAYRQAVETNSPVAFEEHYVPLDLWTEIRAYPSEAGLTIYFRDISERKAAEAQIHSMAFYDQLTGLPNRQLLLDRAGHALSLGHLGAMLFIDLDNFKTINDTRGHDKGDMLLRMVAARLRTEVRGCDTVARFGGDEFVVLLEDLGATENDAAAAAQEIALKIVHAFGEPFAIDGMDQYSTPSIGITVFSGGSVDEVLKRADLAMYQAKAAGRNTVSFFDPAMQARVSARAALEADMRRALGNGEFVLHYQPLMCVDGTMAGAEALVRWSHPQRGLVPPADFIPVAEESNLILPLGRWVMREACQRLAAWAGDARTAGLEMAVNVSASQFHRPDFVEHVLETLAQTGARADRLRLELTESLLLKDVGGTVEKMQRLRAAGISFALDDFGTGYSSLSYLHRLPLDQLKIDRSFIWGAAKEDSGAAIVRIIVSLGKALNMSVLAEGVETQAQLDFVIAEGCQYYQGYLFSKPLPEPELSALIANL</sequence>
<dbReference type="SMART" id="SM00091">
    <property type="entry name" value="PAS"/>
    <property type="match status" value="1"/>
</dbReference>
<comment type="caution">
    <text evidence="4">The sequence shown here is derived from an EMBL/GenBank/DDBJ whole genome shotgun (WGS) entry which is preliminary data.</text>
</comment>
<organism evidence="4 5">
    <name type="scientific">Duganella vulcania</name>
    <dbReference type="NCBI Taxonomy" id="2692166"/>
    <lineage>
        <taxon>Bacteria</taxon>
        <taxon>Pseudomonadati</taxon>
        <taxon>Pseudomonadota</taxon>
        <taxon>Betaproteobacteria</taxon>
        <taxon>Burkholderiales</taxon>
        <taxon>Oxalobacteraceae</taxon>
        <taxon>Telluria group</taxon>
        <taxon>Duganella</taxon>
    </lineage>
</organism>
<accession>A0A845FYP1</accession>
<dbReference type="InterPro" id="IPR000014">
    <property type="entry name" value="PAS"/>
</dbReference>
<dbReference type="InterPro" id="IPR001633">
    <property type="entry name" value="EAL_dom"/>
</dbReference>
<dbReference type="PANTHER" id="PTHR44757">
    <property type="entry name" value="DIGUANYLATE CYCLASE DGCP"/>
    <property type="match status" value="1"/>
</dbReference>
<dbReference type="Pfam" id="PF00990">
    <property type="entry name" value="GGDEF"/>
    <property type="match status" value="1"/>
</dbReference>
<evidence type="ECO:0000313" key="5">
    <source>
        <dbReference type="Proteomes" id="UP000470302"/>
    </source>
</evidence>
<dbReference type="PROSITE" id="PS50887">
    <property type="entry name" value="GGDEF"/>
    <property type="match status" value="1"/>
</dbReference>
<dbReference type="NCBIfam" id="TIGR00254">
    <property type="entry name" value="GGDEF"/>
    <property type="match status" value="1"/>
</dbReference>
<dbReference type="Pfam" id="PF08448">
    <property type="entry name" value="PAS_4"/>
    <property type="match status" value="1"/>
</dbReference>
<dbReference type="Proteomes" id="UP000470302">
    <property type="component" value="Unassembled WGS sequence"/>
</dbReference>
<dbReference type="SMART" id="SM00052">
    <property type="entry name" value="EAL"/>
    <property type="match status" value="1"/>
</dbReference>
<dbReference type="EMBL" id="WWCW01000006">
    <property type="protein sequence ID" value="MYM86235.1"/>
    <property type="molecule type" value="Genomic_DNA"/>
</dbReference>
<feature type="domain" description="EAL" evidence="2">
    <location>
        <begin position="302"/>
        <end position="555"/>
    </location>
</feature>
<name>A0A845FYP1_9BURK</name>
<dbReference type="AlphaFoldDB" id="A0A845FYP1"/>